<name>A0A9P6L0N7_9MICR</name>
<dbReference type="CDD" id="cd06090">
    <property type="entry name" value="KOW_RPL27"/>
    <property type="match status" value="1"/>
</dbReference>
<keyword evidence="5" id="KW-1185">Reference proteome</keyword>
<evidence type="ECO:0000256" key="2">
    <source>
        <dbReference type="ARBA" id="ARBA00022980"/>
    </source>
</evidence>
<dbReference type="GO" id="GO:0003735">
    <property type="term" value="F:structural constituent of ribosome"/>
    <property type="evidence" value="ECO:0007669"/>
    <property type="project" value="InterPro"/>
</dbReference>
<dbReference type="Pfam" id="PF01777">
    <property type="entry name" value="Ribosomal_L27e"/>
    <property type="match status" value="1"/>
</dbReference>
<dbReference type="PANTHER" id="PTHR10497">
    <property type="entry name" value="60S RIBOSOMAL PROTEIN L27"/>
    <property type="match status" value="1"/>
</dbReference>
<comment type="caution">
    <text evidence="4">The sequence shown here is derived from an EMBL/GenBank/DDBJ whole genome shotgun (WGS) entry which is preliminary data.</text>
</comment>
<dbReference type="GO" id="GO:0005840">
    <property type="term" value="C:ribosome"/>
    <property type="evidence" value="ECO:0007669"/>
    <property type="project" value="UniProtKB-KW"/>
</dbReference>
<dbReference type="InterPro" id="IPR041991">
    <property type="entry name" value="Ribosomal_eL27_KOW"/>
</dbReference>
<accession>A0A9P6L0N7</accession>
<gene>
    <name evidence="4" type="primary">rpl27</name>
    <name evidence="4" type="ORF">NGRA_0087</name>
</gene>
<keyword evidence="3" id="KW-0687">Ribonucleoprotein</keyword>
<evidence type="ECO:0000256" key="3">
    <source>
        <dbReference type="ARBA" id="ARBA00023274"/>
    </source>
</evidence>
<evidence type="ECO:0000313" key="5">
    <source>
        <dbReference type="Proteomes" id="UP000740883"/>
    </source>
</evidence>
<dbReference type="InterPro" id="IPR008991">
    <property type="entry name" value="Translation_prot_SH3-like_sf"/>
</dbReference>
<keyword evidence="2 4" id="KW-0689">Ribosomal protein</keyword>
<dbReference type="SUPFAM" id="SSF50104">
    <property type="entry name" value="Translation proteins SH3-like domain"/>
    <property type="match status" value="1"/>
</dbReference>
<proteinExistence type="inferred from homology"/>
<dbReference type="InterPro" id="IPR038655">
    <property type="entry name" value="Ribosomal_eL27_sf"/>
</dbReference>
<dbReference type="OrthoDB" id="2365484at2759"/>
<dbReference type="GO" id="GO:1990904">
    <property type="term" value="C:ribonucleoprotein complex"/>
    <property type="evidence" value="ECO:0007669"/>
    <property type="project" value="UniProtKB-KW"/>
</dbReference>
<organism evidence="4 5">
    <name type="scientific">Nosema granulosis</name>
    <dbReference type="NCBI Taxonomy" id="83296"/>
    <lineage>
        <taxon>Eukaryota</taxon>
        <taxon>Fungi</taxon>
        <taxon>Fungi incertae sedis</taxon>
        <taxon>Microsporidia</taxon>
        <taxon>Nosematidae</taxon>
        <taxon>Nosema</taxon>
    </lineage>
</organism>
<protein>
    <submittedName>
        <fullName evidence="4">60S ribosomal protein L27</fullName>
    </submittedName>
</protein>
<comment type="similarity">
    <text evidence="1">Belongs to the eukaryotic ribosomal protein eL27 family.</text>
</comment>
<sequence>MIFVPNMLVLPVAGKYAGKKGVVLKNLDDNYVLVAGINRLPKKSEDYMSKAEKRKNDKFLVFVKKYNVRHLEATRYKADLSSDAIDATGFEDIKNRASIKKKIVEAFSKLKEENKARWMFRELKF</sequence>
<reference evidence="4 5" key="1">
    <citation type="journal article" date="2020" name="Genome Biol. Evol.">
        <title>Comparative genomics of strictly vertically transmitted, feminizing microsporidia endosymbionts of amphipod crustaceans.</title>
        <authorList>
            <person name="Cormier A."/>
            <person name="Chebbi M.A."/>
            <person name="Giraud I."/>
            <person name="Wattier R."/>
            <person name="Teixeira M."/>
            <person name="Gilbert C."/>
            <person name="Rigaud T."/>
            <person name="Cordaux R."/>
        </authorList>
    </citation>
    <scope>NUCLEOTIDE SEQUENCE [LARGE SCALE GENOMIC DNA]</scope>
    <source>
        <strain evidence="4 5">Ou3-Ou53</strain>
    </source>
</reference>
<dbReference type="InterPro" id="IPR001141">
    <property type="entry name" value="Ribosomal_eL27"/>
</dbReference>
<evidence type="ECO:0000313" key="4">
    <source>
        <dbReference type="EMBL" id="KAF9764991.1"/>
    </source>
</evidence>
<dbReference type="GO" id="GO:0006412">
    <property type="term" value="P:translation"/>
    <property type="evidence" value="ECO:0007669"/>
    <property type="project" value="InterPro"/>
</dbReference>
<dbReference type="Gene3D" id="2.30.30.770">
    <property type="match status" value="1"/>
</dbReference>
<dbReference type="EMBL" id="SBJO01000003">
    <property type="protein sequence ID" value="KAF9764991.1"/>
    <property type="molecule type" value="Genomic_DNA"/>
</dbReference>
<dbReference type="AlphaFoldDB" id="A0A9P6L0N7"/>
<dbReference type="Proteomes" id="UP000740883">
    <property type="component" value="Unassembled WGS sequence"/>
</dbReference>
<evidence type="ECO:0000256" key="1">
    <source>
        <dbReference type="ARBA" id="ARBA00009124"/>
    </source>
</evidence>